<name>A0ABS0B3D5_9GAMM</name>
<feature type="transmembrane region" description="Helical" evidence="1">
    <location>
        <begin position="41"/>
        <end position="61"/>
    </location>
</feature>
<comment type="caution">
    <text evidence="2">The sequence shown here is derived from an EMBL/GenBank/DDBJ whole genome shotgun (WGS) entry which is preliminary data.</text>
</comment>
<accession>A0ABS0B3D5</accession>
<keyword evidence="3" id="KW-1185">Reference proteome</keyword>
<organism evidence="2 3">
    <name type="scientific">Lysobacter niastensis</name>
    <dbReference type="NCBI Taxonomy" id="380629"/>
    <lineage>
        <taxon>Bacteria</taxon>
        <taxon>Pseudomonadati</taxon>
        <taxon>Pseudomonadota</taxon>
        <taxon>Gammaproteobacteria</taxon>
        <taxon>Lysobacterales</taxon>
        <taxon>Lysobacteraceae</taxon>
        <taxon>Lysobacter</taxon>
    </lineage>
</organism>
<keyword evidence="1" id="KW-0812">Transmembrane</keyword>
<evidence type="ECO:0000313" key="3">
    <source>
        <dbReference type="Proteomes" id="UP001429984"/>
    </source>
</evidence>
<gene>
    <name evidence="2" type="ORF">IU514_02945</name>
</gene>
<keyword evidence="1" id="KW-1133">Transmembrane helix</keyword>
<evidence type="ECO:0000256" key="1">
    <source>
        <dbReference type="SAM" id="Phobius"/>
    </source>
</evidence>
<keyword evidence="1" id="KW-0472">Membrane</keyword>
<dbReference type="RefSeq" id="WP_194929597.1">
    <property type="nucleotide sequence ID" value="NZ_JADLZT010000002.1"/>
</dbReference>
<reference evidence="2 3" key="1">
    <citation type="submission" date="2020-11" db="EMBL/GenBank/DDBJ databases">
        <title>Draft Genome Sequence and Secondary Metabolite Biosynthetic Potential of the Lysobacter niastensis Type strain DSM 18481.</title>
        <authorList>
            <person name="Turrini P."/>
            <person name="Artuso I."/>
            <person name="Tescari M."/>
            <person name="Lugli G.A."/>
            <person name="Frangipani E."/>
            <person name="Ventura M."/>
            <person name="Visca P."/>
        </authorList>
    </citation>
    <scope>NUCLEOTIDE SEQUENCE [LARGE SCALE GENOMIC DNA]</scope>
    <source>
        <strain evidence="2 3">DSM 18481</strain>
    </source>
</reference>
<dbReference type="EMBL" id="JADLZT010000002">
    <property type="protein sequence ID" value="MBF6022978.1"/>
    <property type="molecule type" value="Genomic_DNA"/>
</dbReference>
<proteinExistence type="predicted"/>
<feature type="transmembrane region" description="Helical" evidence="1">
    <location>
        <begin position="7"/>
        <end position="29"/>
    </location>
</feature>
<evidence type="ECO:0000313" key="2">
    <source>
        <dbReference type="EMBL" id="MBF6022978.1"/>
    </source>
</evidence>
<protein>
    <submittedName>
        <fullName evidence="2">Uncharacterized protein</fullName>
    </submittedName>
</protein>
<sequence length="112" mass="12264">MDRLDWMYLRALAPSGLVLAFAFVLAWVLKDASASPHLAGWAAVPSWVFLGGMVIATGLAIEPLYRFWQWQRGEGLVCPNCGGPLGGRIDGRYGPYYKCLCCSGNIAARRVE</sequence>
<dbReference type="Proteomes" id="UP001429984">
    <property type="component" value="Unassembled WGS sequence"/>
</dbReference>